<feature type="compositionally biased region" description="Basic residues" evidence="6">
    <location>
        <begin position="187"/>
        <end position="196"/>
    </location>
</feature>
<evidence type="ECO:0000313" key="9">
    <source>
        <dbReference type="Proteomes" id="UP001370758"/>
    </source>
</evidence>
<keyword evidence="2" id="KW-0808">Transferase</keyword>
<accession>A0AAV9WA82</accession>
<dbReference type="CDD" id="cd18793">
    <property type="entry name" value="SF2_C_SNF"/>
    <property type="match status" value="1"/>
</dbReference>
<dbReference type="GO" id="GO:0008168">
    <property type="term" value="F:methyltransferase activity"/>
    <property type="evidence" value="ECO:0007669"/>
    <property type="project" value="UniProtKB-KW"/>
</dbReference>
<keyword evidence="9" id="KW-1185">Reference proteome</keyword>
<protein>
    <recommendedName>
        <fullName evidence="7">Helicase C-terminal domain-containing protein</fullName>
    </recommendedName>
</protein>
<dbReference type="EMBL" id="JAVHJL010000004">
    <property type="protein sequence ID" value="KAK6505099.1"/>
    <property type="molecule type" value="Genomic_DNA"/>
</dbReference>
<dbReference type="Pfam" id="PF00176">
    <property type="entry name" value="SNF2-rel_dom"/>
    <property type="match status" value="1"/>
</dbReference>
<sequence length="2159" mass="240434">MPRKGVSAKRRLSNESDEEPVQAPAPELTAQNEQLRRTRSRMVLRSAPSQTQQIDANPSASLAETSVYATASIPVPDHPFSGVGLLQALPNASNVGPSTAARRTTRSRFLGVGLANENVPPPLGKRKRNVASYKPEAFDDAEFGTPDILDDDDESDFEEDVVCATDSDDGYEDEDENEEEQQPSHPAKGKSSRSKPKASSETWDNPGATLIRSTPINKWSDSSMEDLPPLSDIDDIFADLTKNHSGLVDVANHLNGRPLRVATMCSGTESPLLALGLMIKHLSEIFGAQMTFEHLFSCEIEPFKQAYIERNFHPKLLFRDVCELKEEYATTAYGSKAKVPGDCDILVAGTSCVDYSNLNNHGKGLQDGGESGRTFYGMLGWVIQHKPKIVILENVCQAPWGRVIAEFERVGYVAGHSRFDTKNFYIPHTRQRGYLVAFLNGPDTEEGLPEKWVEMVNAKTRPASVSFEEFCLEDDHPKVVEIRVKLQDEVQKSKGVEWIACEHRHEVVRSTERLGRQRPFTGWQENGKTTCPDNAWRDWIGRQVDRVKDLMDINYLRSAARGIDLVFVARVHNLSQNADRNTEGRGNGITQCLTPTMIPYSTYRGGPLIGIELLSLQGLPTDQLLFTRETEANLKDLAGNAMSSTVVGTAMAAALVVGMKLLGRGNGAQLAAVEPASPSAPPIAFPESLQLKTNDSFVYNRFDLKHLKNAATKSARKCVCEARTLTADKIQICKACGHTSCKQCGIKPQHEYEPLQMSRREPFRFENIVKELLPVVVRFKGVKDAISHAILHGEKLPIKDKAWDIYKQYLLKALSSTFTFSSMKRKEVWVAKYDSSLGRLDLLMGSQQFEWRLFVKADRSSNDFKELRRLFTPHVAHMIVDDSKNSFFEGTWRIGVPGTAHIDVEVEGVGEKVDSWERSLGLKDPAFTNKMVYPAFKIFLTNVKEESLLDADITGQWDLLPHCGTACRALHSKVDKNGEKLFLFIDPHRIGDGSNDYFVVARDCKRLEFGEYRPIIAKFDAVFRPDAKVPRVTTQVTVNQFWKPVQTLRLKPSGDVQTEHAFSPLAAIASHDTCSTPIAFLASRTRVPSALSAGFPNEWKVIDEFSARKTFQSINWIVEGLEPSGTGECWMDFGNQDLPTGCGTCAPKKPTLSWGVIRDKMALIEDPEESAVWERAMKARPKAWVTAVKLDHTDGQSFLLLNIGLNVVSLRHRAADLLPGGIGLGYLSVTWRLTPNYVSPPRLHLPAFTLKSNRKDQESTQPPNFLFSLRPEQLRSLTWMISQESPDAPPFIEQEVAEALHPQLPWKADVRATRPNNARGGVLADAVGYGKTAITLGLLTSLKDSYVPPQDSNGRIPIKGTLIIVPSHLVEQWASEIAKFTGKLFKVVVIKTMGNMKSLTIKDIIAADIILIPMTLLKSPLYLERLAEFSGGGDAPAKEGRRFQQWLDDCKGKLGPQIHRLQSGDTTKVLSEINDGYAKRKEAKDAEQLLGRKAHNKATTAAKRKSTTKSPQTSDTEVGSEFEDEHPKKKARAKPKPKKPPVYEDQNWRLKTLKGNWKGLHTPLFEFFWFNRVVVDEFTYCTGAHLHIIPGLLATSRWVLSGTPALGDFDDVKKIAVFLGIRLGIDDDIVNSDINNKRIARGRSAVEAFHAFHEAHTPNWHEDRHSHAQYFLDAFMRQNVAEIDEIPSEEFWTIIKLPAAEKAIYVELDHHLTMMEMNILRKGNSKGDGDRDKRLRSAIGGSTSAEEALLKSLCHFSLNIGELDSDATAHTACDHVVKQREHQLSKNKEELLNVLKAALVEAQSLSNPSIPKAEDPFLKFIEQKRKSNLEDAAATLAFREILQQAKDLAVHERKKKKPKRAPRLGTDEDMDMDVDADEFDDDGNAVIRTSVVDANTEYREAKIRINRLLKELVGRFRSLRFFEVVRKSQTDNPRNEWACACGKRNLPLESISVSSICGHSACSECMARSADRKQCPEKDSGCESLVQPANIIPVASLGAADDTPTTHGAKLDQLIHLLTNVIPVDEKVLLFIQFPDLLNKVVSILQAAGVSVTHLAGSARDKSSELTLFQTSNASRVLVLEAMGETAAGANLTVANHVVFLSPIFTLNEQQYTAAETQAIGRVRRYGQKKKVSIWRLVVDATIDRSIYDGRKPNVPKYV</sequence>
<dbReference type="Gene3D" id="3.40.50.10810">
    <property type="entry name" value="Tandem AAA-ATPase domain"/>
    <property type="match status" value="1"/>
</dbReference>
<dbReference type="PROSITE" id="PS51194">
    <property type="entry name" value="HELICASE_CTER"/>
    <property type="match status" value="1"/>
</dbReference>
<dbReference type="InterPro" id="IPR000330">
    <property type="entry name" value="SNF2_N"/>
</dbReference>
<dbReference type="SMART" id="SM00487">
    <property type="entry name" value="DEXDc"/>
    <property type="match status" value="1"/>
</dbReference>
<feature type="region of interest" description="Disordered" evidence="6">
    <location>
        <begin position="1849"/>
        <end position="1873"/>
    </location>
</feature>
<feature type="compositionally biased region" description="Basic residues" evidence="6">
    <location>
        <begin position="1528"/>
        <end position="1539"/>
    </location>
</feature>
<evidence type="ECO:0000256" key="6">
    <source>
        <dbReference type="SAM" id="MobiDB-lite"/>
    </source>
</evidence>
<dbReference type="InterPro" id="IPR001525">
    <property type="entry name" value="C5_MeTfrase"/>
</dbReference>
<dbReference type="GO" id="GO:0006281">
    <property type="term" value="P:DNA repair"/>
    <property type="evidence" value="ECO:0007669"/>
    <property type="project" value="TreeGrafter"/>
</dbReference>
<dbReference type="Gene3D" id="3.40.50.300">
    <property type="entry name" value="P-loop containing nucleotide triphosphate hydrolases"/>
    <property type="match status" value="1"/>
</dbReference>
<dbReference type="Pfam" id="PF00271">
    <property type="entry name" value="Helicase_C"/>
    <property type="match status" value="1"/>
</dbReference>
<feature type="region of interest" description="Disordered" evidence="6">
    <location>
        <begin position="1483"/>
        <end position="1543"/>
    </location>
</feature>
<dbReference type="GO" id="GO:0032259">
    <property type="term" value="P:methylation"/>
    <property type="evidence" value="ECO:0007669"/>
    <property type="project" value="UniProtKB-KW"/>
</dbReference>
<feature type="compositionally biased region" description="Basic residues" evidence="6">
    <location>
        <begin position="1852"/>
        <end position="1862"/>
    </location>
</feature>
<comment type="caution">
    <text evidence="8">The sequence shown here is derived from an EMBL/GenBank/DDBJ whole genome shotgun (WGS) entry which is preliminary data.</text>
</comment>
<feature type="compositionally biased region" description="Polar residues" evidence="6">
    <location>
        <begin position="211"/>
        <end position="222"/>
    </location>
</feature>
<dbReference type="InterPro" id="IPR014001">
    <property type="entry name" value="Helicase_ATP-bd"/>
</dbReference>
<dbReference type="Gene3D" id="3.40.50.150">
    <property type="entry name" value="Vaccinia Virus protein VP39"/>
    <property type="match status" value="1"/>
</dbReference>
<evidence type="ECO:0000256" key="2">
    <source>
        <dbReference type="ARBA" id="ARBA00022679"/>
    </source>
</evidence>
<dbReference type="InterPro" id="IPR027417">
    <property type="entry name" value="P-loop_NTPase"/>
</dbReference>
<keyword evidence="3" id="KW-0547">Nucleotide-binding</keyword>
<feature type="compositionally biased region" description="Basic residues" evidence="6">
    <location>
        <begin position="1"/>
        <end position="11"/>
    </location>
</feature>
<keyword evidence="5" id="KW-0067">ATP-binding</keyword>
<dbReference type="InterPro" id="IPR049730">
    <property type="entry name" value="SNF2/RAD54-like_C"/>
</dbReference>
<dbReference type="GO" id="GO:0005634">
    <property type="term" value="C:nucleus"/>
    <property type="evidence" value="ECO:0007669"/>
    <property type="project" value="TreeGrafter"/>
</dbReference>
<feature type="compositionally biased region" description="Basic residues" evidence="6">
    <location>
        <begin position="1492"/>
        <end position="1507"/>
    </location>
</feature>
<proteinExistence type="predicted"/>
<dbReference type="PANTHER" id="PTHR45626:SF26">
    <property type="entry name" value="FAMILY HELICASE, PUTATIVE (AFU_ORTHOLOGUE AFUA_2G09120)-RELATED"/>
    <property type="match status" value="1"/>
</dbReference>
<evidence type="ECO:0000256" key="3">
    <source>
        <dbReference type="ARBA" id="ARBA00022741"/>
    </source>
</evidence>
<dbReference type="Pfam" id="PF00145">
    <property type="entry name" value="DNA_methylase"/>
    <property type="match status" value="1"/>
</dbReference>
<evidence type="ECO:0000313" key="8">
    <source>
        <dbReference type="EMBL" id="KAK6505099.1"/>
    </source>
</evidence>
<organism evidence="8 9">
    <name type="scientific">Arthrobotrys musiformis</name>
    <dbReference type="NCBI Taxonomy" id="47236"/>
    <lineage>
        <taxon>Eukaryota</taxon>
        <taxon>Fungi</taxon>
        <taxon>Dikarya</taxon>
        <taxon>Ascomycota</taxon>
        <taxon>Pezizomycotina</taxon>
        <taxon>Orbiliomycetes</taxon>
        <taxon>Orbiliales</taxon>
        <taxon>Orbiliaceae</taxon>
        <taxon>Arthrobotrys</taxon>
    </lineage>
</organism>
<reference evidence="8 9" key="1">
    <citation type="submission" date="2023-08" db="EMBL/GenBank/DDBJ databases">
        <authorList>
            <person name="Palmer J.M."/>
        </authorList>
    </citation>
    <scope>NUCLEOTIDE SEQUENCE [LARGE SCALE GENOMIC DNA]</scope>
    <source>
        <strain evidence="8 9">TWF481</strain>
    </source>
</reference>
<dbReference type="GO" id="GO:0005524">
    <property type="term" value="F:ATP binding"/>
    <property type="evidence" value="ECO:0007669"/>
    <property type="project" value="UniProtKB-KW"/>
</dbReference>
<dbReference type="SUPFAM" id="SSF52540">
    <property type="entry name" value="P-loop containing nucleoside triphosphate hydrolases"/>
    <property type="match status" value="2"/>
</dbReference>
<feature type="region of interest" description="Disordered" evidence="6">
    <location>
        <begin position="137"/>
        <end position="223"/>
    </location>
</feature>
<dbReference type="GO" id="GO:0016787">
    <property type="term" value="F:hydrolase activity"/>
    <property type="evidence" value="ECO:0007669"/>
    <property type="project" value="UniProtKB-KW"/>
</dbReference>
<feature type="domain" description="Helicase C-terminal" evidence="7">
    <location>
        <begin position="2010"/>
        <end position="2159"/>
    </location>
</feature>
<dbReference type="InterPro" id="IPR050628">
    <property type="entry name" value="SNF2_RAD54_helicase_TF"/>
</dbReference>
<gene>
    <name evidence="8" type="ORF">TWF481_007021</name>
</gene>
<evidence type="ECO:0000256" key="1">
    <source>
        <dbReference type="ARBA" id="ARBA00022603"/>
    </source>
</evidence>
<dbReference type="InterPro" id="IPR029063">
    <property type="entry name" value="SAM-dependent_MTases_sf"/>
</dbReference>
<feature type="compositionally biased region" description="Polar residues" evidence="6">
    <location>
        <begin position="47"/>
        <end position="60"/>
    </location>
</feature>
<name>A0AAV9WA82_9PEZI</name>
<keyword evidence="1" id="KW-0489">Methyltransferase</keyword>
<keyword evidence="4" id="KW-0378">Hydrolase</keyword>
<evidence type="ECO:0000256" key="5">
    <source>
        <dbReference type="ARBA" id="ARBA00022840"/>
    </source>
</evidence>
<feature type="compositionally biased region" description="Acidic residues" evidence="6">
    <location>
        <begin position="138"/>
        <end position="181"/>
    </location>
</feature>
<dbReference type="InterPro" id="IPR001650">
    <property type="entry name" value="Helicase_C-like"/>
</dbReference>
<feature type="region of interest" description="Disordered" evidence="6">
    <location>
        <begin position="1"/>
        <end position="60"/>
    </location>
</feature>
<dbReference type="PANTHER" id="PTHR45626">
    <property type="entry name" value="TRANSCRIPTION TERMINATION FACTOR 2-RELATED"/>
    <property type="match status" value="1"/>
</dbReference>
<evidence type="ECO:0000259" key="7">
    <source>
        <dbReference type="PROSITE" id="PS51194"/>
    </source>
</evidence>
<dbReference type="GO" id="GO:0008094">
    <property type="term" value="F:ATP-dependent activity, acting on DNA"/>
    <property type="evidence" value="ECO:0007669"/>
    <property type="project" value="TreeGrafter"/>
</dbReference>
<evidence type="ECO:0000256" key="4">
    <source>
        <dbReference type="ARBA" id="ARBA00022801"/>
    </source>
</evidence>
<dbReference type="Proteomes" id="UP001370758">
    <property type="component" value="Unassembled WGS sequence"/>
</dbReference>
<dbReference type="SUPFAM" id="SSF53335">
    <property type="entry name" value="S-adenosyl-L-methionine-dependent methyltransferases"/>
    <property type="match status" value="1"/>
</dbReference>
<dbReference type="InterPro" id="IPR038718">
    <property type="entry name" value="SNF2-like_sf"/>
</dbReference>